<dbReference type="InterPro" id="IPR014044">
    <property type="entry name" value="CAP_dom"/>
</dbReference>
<name>A0ABU3GYQ7_9SPHI</name>
<protein>
    <submittedName>
        <fullName evidence="2">Uncharacterized protein YkwD</fullName>
    </submittedName>
</protein>
<dbReference type="CDD" id="cd05379">
    <property type="entry name" value="CAP_bacterial"/>
    <property type="match status" value="1"/>
</dbReference>
<dbReference type="Pfam" id="PF00188">
    <property type="entry name" value="CAP"/>
    <property type="match status" value="1"/>
</dbReference>
<evidence type="ECO:0000259" key="1">
    <source>
        <dbReference type="Pfam" id="PF00188"/>
    </source>
</evidence>
<dbReference type="RefSeq" id="WP_311952780.1">
    <property type="nucleotide sequence ID" value="NZ_JAVLVU010000001.1"/>
</dbReference>
<evidence type="ECO:0000313" key="3">
    <source>
        <dbReference type="Proteomes" id="UP001258315"/>
    </source>
</evidence>
<dbReference type="Gene3D" id="3.40.33.10">
    <property type="entry name" value="CAP"/>
    <property type="match status" value="1"/>
</dbReference>
<organism evidence="2 3">
    <name type="scientific">Mucilaginibacter terrae</name>
    <dbReference type="NCBI Taxonomy" id="1955052"/>
    <lineage>
        <taxon>Bacteria</taxon>
        <taxon>Pseudomonadati</taxon>
        <taxon>Bacteroidota</taxon>
        <taxon>Sphingobacteriia</taxon>
        <taxon>Sphingobacteriales</taxon>
        <taxon>Sphingobacteriaceae</taxon>
        <taxon>Mucilaginibacter</taxon>
    </lineage>
</organism>
<dbReference type="EMBL" id="JAVLVU010000001">
    <property type="protein sequence ID" value="MDT3404907.1"/>
    <property type="molecule type" value="Genomic_DNA"/>
</dbReference>
<dbReference type="PANTHER" id="PTHR31157:SF1">
    <property type="entry name" value="SCP DOMAIN-CONTAINING PROTEIN"/>
    <property type="match status" value="1"/>
</dbReference>
<dbReference type="SUPFAM" id="SSF55797">
    <property type="entry name" value="PR-1-like"/>
    <property type="match status" value="1"/>
</dbReference>
<accession>A0ABU3GYQ7</accession>
<reference evidence="3" key="1">
    <citation type="submission" date="2023-07" db="EMBL/GenBank/DDBJ databases">
        <title>Functional and genomic diversity of the sorghum phyllosphere microbiome.</title>
        <authorList>
            <person name="Shade A."/>
        </authorList>
    </citation>
    <scope>NUCLEOTIDE SEQUENCE [LARGE SCALE GENOMIC DNA]</scope>
    <source>
        <strain evidence="3">SORGH_AS_0422</strain>
    </source>
</reference>
<comment type="caution">
    <text evidence="2">The sequence shown here is derived from an EMBL/GenBank/DDBJ whole genome shotgun (WGS) entry which is preliminary data.</text>
</comment>
<gene>
    <name evidence="2" type="ORF">QE417_003979</name>
</gene>
<keyword evidence="3" id="KW-1185">Reference proteome</keyword>
<dbReference type="Proteomes" id="UP001258315">
    <property type="component" value="Unassembled WGS sequence"/>
</dbReference>
<dbReference type="InterPro" id="IPR035940">
    <property type="entry name" value="CAP_sf"/>
</dbReference>
<dbReference type="PANTHER" id="PTHR31157">
    <property type="entry name" value="SCP DOMAIN-CONTAINING PROTEIN"/>
    <property type="match status" value="1"/>
</dbReference>
<evidence type="ECO:0000313" key="2">
    <source>
        <dbReference type="EMBL" id="MDT3404907.1"/>
    </source>
</evidence>
<proteinExistence type="predicted"/>
<sequence length="189" mass="21719">MFKLVIKYFLIVGVAFTLLSSTLWVADVEDNNAFSTEFLKRINEVRQQGCKCGTTYMPPVPPLVWNNQLERAAKAHAQDMSKRSYFNHTSKDGRSIQNRIMAAGYTYDGYKSFAIGENIAQGQESISEVSNGWFKSPRHCMNLMNRDFTEVGIAEVNRYWVQDFGGREPFTEREKELIKSGRLKIRKVN</sequence>
<feature type="domain" description="SCP" evidence="1">
    <location>
        <begin position="40"/>
        <end position="156"/>
    </location>
</feature>